<name>A0A2N1JHL1_9BASI</name>
<dbReference type="GO" id="GO:0031124">
    <property type="term" value="P:mRNA 3'-end processing"/>
    <property type="evidence" value="ECO:0007669"/>
    <property type="project" value="InterPro"/>
</dbReference>
<dbReference type="SMART" id="SM00582">
    <property type="entry name" value="RPR"/>
    <property type="match status" value="1"/>
</dbReference>
<dbReference type="PANTHER" id="PTHR15921:SF3">
    <property type="entry name" value="PRE-MRNA CLEAVAGE COMPLEX 2 PROTEIN PCF11"/>
    <property type="match status" value="1"/>
</dbReference>
<dbReference type="PROSITE" id="PS51391">
    <property type="entry name" value="CID"/>
    <property type="match status" value="1"/>
</dbReference>
<dbReference type="AlphaFoldDB" id="A0A2N1JHL1"/>
<dbReference type="Pfam" id="PF04818">
    <property type="entry name" value="CID"/>
    <property type="match status" value="1"/>
</dbReference>
<feature type="region of interest" description="Disordered" evidence="1">
    <location>
        <begin position="219"/>
        <end position="243"/>
    </location>
</feature>
<feature type="region of interest" description="Disordered" evidence="1">
    <location>
        <begin position="482"/>
        <end position="523"/>
    </location>
</feature>
<feature type="compositionally biased region" description="Polar residues" evidence="1">
    <location>
        <begin position="226"/>
        <end position="240"/>
    </location>
</feature>
<dbReference type="OrthoDB" id="2129491at2759"/>
<dbReference type="GO" id="GO:0000993">
    <property type="term" value="F:RNA polymerase II complex binding"/>
    <property type="evidence" value="ECO:0007669"/>
    <property type="project" value="InterPro"/>
</dbReference>
<accession>A0A2N1JHL1</accession>
<feature type="domain" description="CID" evidence="2">
    <location>
        <begin position="6"/>
        <end position="142"/>
    </location>
</feature>
<dbReference type="Pfam" id="PF21936">
    <property type="entry name" value="Pcf11_C"/>
    <property type="match status" value="1"/>
</dbReference>
<dbReference type="CDD" id="cd16982">
    <property type="entry name" value="CID_Pcf11"/>
    <property type="match status" value="1"/>
</dbReference>
<protein>
    <recommendedName>
        <fullName evidence="2">CID domain-containing protein</fullName>
    </recommendedName>
</protein>
<dbReference type="InterPro" id="IPR047415">
    <property type="entry name" value="Pcf11_CID"/>
</dbReference>
<keyword evidence="4" id="KW-1185">Reference proteome</keyword>
<dbReference type="GO" id="GO:0003729">
    <property type="term" value="F:mRNA binding"/>
    <property type="evidence" value="ECO:0007669"/>
    <property type="project" value="InterPro"/>
</dbReference>
<dbReference type="Gene3D" id="1.25.40.90">
    <property type="match status" value="1"/>
</dbReference>
<dbReference type="InterPro" id="IPR054127">
    <property type="entry name" value="Pcf11_C"/>
</dbReference>
<evidence type="ECO:0000256" key="1">
    <source>
        <dbReference type="SAM" id="MobiDB-lite"/>
    </source>
</evidence>
<sequence>MAALSYPGAFESMYNSQLAQLTFNSKPIITNLTLIAQEHSHRMATLVAKLIDTHIITAIPPYRLPAMYLLDSISKNIGSPYTELWAPRIPTLLLESYRVVDQPTKVRLEELLATWRTSGSGGRPLFGENAQSTIERSLFGSQGAPARRTAPSQAQVLASTERLLALKTQERARNPSDVAVPTTIELLENLKDKVQETEDAETLIEIQKELDRLGTKAPAMRETRAGSAQPTGPAAQQTETPFGGGPASNASDLIANLMRAGLIPGATSPANFAPAEPRASLDKYYTEFIMSLELRLTNYDMARQPPELELVIKENLPLQCRQCANRYPDTPAGKNSRDAHLDWHFSQNRRFRISIARGQSRAWLDPLARWVRGGFGDVLEQKTDAENDDLRLNPAQEKAMRDKFASTYVVAPEDPEITARPCRICKEKFQSEWSEDVEEWIWGNAVDVDGTFYHASCYYSAKSMSDSVGILRKADTPVFVKEESMGAPLKRKAESDEPAPPLGEQAHPTKKTAAGGVLVSPEE</sequence>
<evidence type="ECO:0000313" key="4">
    <source>
        <dbReference type="Proteomes" id="UP000232875"/>
    </source>
</evidence>
<dbReference type="GO" id="GO:0005737">
    <property type="term" value="C:cytoplasm"/>
    <property type="evidence" value="ECO:0007669"/>
    <property type="project" value="TreeGrafter"/>
</dbReference>
<evidence type="ECO:0000259" key="2">
    <source>
        <dbReference type="PROSITE" id="PS51391"/>
    </source>
</evidence>
<organism evidence="3 4">
    <name type="scientific">Malassezia vespertilionis</name>
    <dbReference type="NCBI Taxonomy" id="2020962"/>
    <lineage>
        <taxon>Eukaryota</taxon>
        <taxon>Fungi</taxon>
        <taxon>Dikarya</taxon>
        <taxon>Basidiomycota</taxon>
        <taxon>Ustilaginomycotina</taxon>
        <taxon>Malasseziomycetes</taxon>
        <taxon>Malasseziales</taxon>
        <taxon>Malasseziaceae</taxon>
        <taxon>Malassezia</taxon>
    </lineage>
</organism>
<dbReference type="GO" id="GO:0006369">
    <property type="term" value="P:termination of RNA polymerase II transcription"/>
    <property type="evidence" value="ECO:0007669"/>
    <property type="project" value="InterPro"/>
</dbReference>
<dbReference type="SUPFAM" id="SSF48464">
    <property type="entry name" value="ENTH/VHS domain"/>
    <property type="match status" value="1"/>
</dbReference>
<dbReference type="InterPro" id="IPR008942">
    <property type="entry name" value="ENTH_VHS"/>
</dbReference>
<dbReference type="STRING" id="2020962.A0A2N1JHL1"/>
<reference evidence="3 4" key="1">
    <citation type="submission" date="2017-10" db="EMBL/GenBank/DDBJ databases">
        <title>A novel species of cold-tolerant Malassezia isolated from bats.</title>
        <authorList>
            <person name="Lorch J.M."/>
            <person name="Palmer J.M."/>
            <person name="Vanderwolf K.J."/>
            <person name="Schmidt K.Z."/>
            <person name="Verant M.L."/>
            <person name="Weller T.J."/>
            <person name="Blehert D.S."/>
        </authorList>
    </citation>
    <scope>NUCLEOTIDE SEQUENCE [LARGE SCALE GENOMIC DNA]</scope>
    <source>
        <strain evidence="3 4">NWHC:44797-103</strain>
    </source>
</reference>
<dbReference type="Proteomes" id="UP000232875">
    <property type="component" value="Unassembled WGS sequence"/>
</dbReference>
<dbReference type="EMBL" id="KZ454987">
    <property type="protein sequence ID" value="PKI86044.1"/>
    <property type="molecule type" value="Genomic_DNA"/>
</dbReference>
<evidence type="ECO:0000313" key="3">
    <source>
        <dbReference type="EMBL" id="PKI86044.1"/>
    </source>
</evidence>
<dbReference type="GO" id="GO:0005849">
    <property type="term" value="C:mRNA cleavage factor complex"/>
    <property type="evidence" value="ECO:0007669"/>
    <property type="project" value="TreeGrafter"/>
</dbReference>
<gene>
    <name evidence="3" type="ORF">MVES_000557</name>
</gene>
<dbReference type="PANTHER" id="PTHR15921">
    <property type="entry name" value="PRE-MRNA CLEAVAGE COMPLEX II"/>
    <property type="match status" value="1"/>
</dbReference>
<dbReference type="InterPro" id="IPR045154">
    <property type="entry name" value="PCF11-like"/>
</dbReference>
<proteinExistence type="predicted"/>
<dbReference type="InterPro" id="IPR006569">
    <property type="entry name" value="CID_dom"/>
</dbReference>
<dbReference type="FunFam" id="1.25.40.90:FF:000016">
    <property type="entry name" value="mRNA cleavage factor complex component Pcf11"/>
    <property type="match status" value="1"/>
</dbReference>